<proteinExistence type="predicted"/>
<evidence type="ECO:0008006" key="2">
    <source>
        <dbReference type="Google" id="ProtNLM"/>
    </source>
</evidence>
<reference evidence="1" key="1">
    <citation type="journal article" date="2014" name="Front. Microbiol.">
        <title>High frequency of phylogenetically diverse reductive dehalogenase-homologous genes in deep subseafloor sedimentary metagenomes.</title>
        <authorList>
            <person name="Kawai M."/>
            <person name="Futagami T."/>
            <person name="Toyoda A."/>
            <person name="Takaki Y."/>
            <person name="Nishi S."/>
            <person name="Hori S."/>
            <person name="Arai W."/>
            <person name="Tsubouchi T."/>
            <person name="Morono Y."/>
            <person name="Uchiyama I."/>
            <person name="Ito T."/>
            <person name="Fujiyama A."/>
            <person name="Inagaki F."/>
            <person name="Takami H."/>
        </authorList>
    </citation>
    <scope>NUCLEOTIDE SEQUENCE</scope>
    <source>
        <strain evidence="1">Expedition CK06-06</strain>
    </source>
</reference>
<dbReference type="InterPro" id="IPR036390">
    <property type="entry name" value="WH_DNA-bd_sf"/>
</dbReference>
<dbReference type="SUPFAM" id="SSF46785">
    <property type="entry name" value="Winged helix' DNA-binding domain"/>
    <property type="match status" value="1"/>
</dbReference>
<gene>
    <name evidence="1" type="ORF">S03H2_03160</name>
</gene>
<dbReference type="EMBL" id="BARU01001139">
    <property type="protein sequence ID" value="GAH29581.1"/>
    <property type="molecule type" value="Genomic_DNA"/>
</dbReference>
<accession>X1E8H6</accession>
<evidence type="ECO:0000313" key="1">
    <source>
        <dbReference type="EMBL" id="GAH29581.1"/>
    </source>
</evidence>
<sequence>DLSGNVFLEYEDLYIERIGFPNRFPEERRGRGPFSDKASLILRAIFPNKEKLWGVRELAQSVNLNPGFVSRMARELEKRNYVVFELFNYFKFDFHCCLLSYCCPFGQHNK</sequence>
<protein>
    <recommendedName>
        <fullName evidence="2">HTH iclR-type domain-containing protein</fullName>
    </recommendedName>
</protein>
<dbReference type="AlphaFoldDB" id="X1E8H6"/>
<organism evidence="1">
    <name type="scientific">marine sediment metagenome</name>
    <dbReference type="NCBI Taxonomy" id="412755"/>
    <lineage>
        <taxon>unclassified sequences</taxon>
        <taxon>metagenomes</taxon>
        <taxon>ecological metagenomes</taxon>
    </lineage>
</organism>
<comment type="caution">
    <text evidence="1">The sequence shown here is derived from an EMBL/GenBank/DDBJ whole genome shotgun (WGS) entry which is preliminary data.</text>
</comment>
<name>X1E8H6_9ZZZZ</name>
<feature type="non-terminal residue" evidence="1">
    <location>
        <position position="1"/>
    </location>
</feature>